<evidence type="ECO:0008006" key="4">
    <source>
        <dbReference type="Google" id="ProtNLM"/>
    </source>
</evidence>
<accession>A4TA76</accession>
<sequence>MTAWVRASVLAAGVAGAVVGASPSTAAPPPDFPDLAAYPAVDPAAYQVTGGHPSTSGWAFTTAGGLRCQNSLIPDLGIFCEGPVPDAPSEVMSVNVSLTTPAGFDRREGELETPWSSLLPVGSRFAAGNGVVCAAPDEVTFACWAAKPDSWPADTPDPPDRHYGEHGFVLSPAGNRGY</sequence>
<keyword evidence="2" id="KW-0732">Signal</keyword>
<dbReference type="KEGG" id="mgi:Mflv_3413"/>
<dbReference type="EMBL" id="CP000656">
    <property type="protein sequence ID" value="ABP45889.1"/>
    <property type="molecule type" value="Genomic_DNA"/>
</dbReference>
<dbReference type="STRING" id="350054.Mflv_3413"/>
<gene>
    <name evidence="3" type="ordered locus">Mflv_3413</name>
</gene>
<evidence type="ECO:0000256" key="2">
    <source>
        <dbReference type="SAM" id="SignalP"/>
    </source>
</evidence>
<feature type="region of interest" description="Disordered" evidence="1">
    <location>
        <begin position="152"/>
        <end position="178"/>
    </location>
</feature>
<feature type="chain" id="PRO_5002674203" description="Secreted protein" evidence="2">
    <location>
        <begin position="27"/>
        <end position="178"/>
    </location>
</feature>
<reference evidence="3" key="1">
    <citation type="submission" date="2007-04" db="EMBL/GenBank/DDBJ databases">
        <authorList>
            <consortium name="US DOE Joint Genome Institute"/>
            <person name="Copeland A."/>
            <person name="Lucas S."/>
            <person name="Lapidus A."/>
            <person name="Barry K."/>
            <person name="Detter J.C."/>
            <person name="Glavina del Rio T."/>
            <person name="Hammon N."/>
            <person name="Israni S."/>
            <person name="Dalin E."/>
            <person name="Tice H."/>
            <person name="Pitluck S."/>
            <person name="Chain P."/>
            <person name="Malfatti S."/>
            <person name="Shin M."/>
            <person name="Vergez L."/>
            <person name="Schmutz J."/>
            <person name="Larimer F."/>
            <person name="Land M."/>
            <person name="Hauser L."/>
            <person name="Kyrpides N."/>
            <person name="Mikhailova N."/>
            <person name="Miller C."/>
            <person name="Richardson P."/>
        </authorList>
    </citation>
    <scope>NUCLEOTIDE SEQUENCE</scope>
    <source>
        <strain evidence="3">PYR-GCK</strain>
    </source>
</reference>
<reference evidence="3" key="2">
    <citation type="journal article" date="2013" name="PLoS ONE">
        <title>A Gene Expression Study of the Activities of Aromatic Ring-Cleavage Dioxygenases in Mycobacterium gilvum PYR-GCK to Changes in Salinity and pH during Pyrene Degradation.</title>
        <authorList>
            <person name="Badejo A.C."/>
            <person name="Badejo A.O."/>
            <person name="Shin K.H."/>
            <person name="Chai Y.G."/>
        </authorList>
    </citation>
    <scope>NUCLEOTIDE SEQUENCE [LARGE SCALE GENOMIC DNA]</scope>
    <source>
        <strain evidence="3">PYR-GCK</strain>
    </source>
</reference>
<name>A4TA76_MYCGI</name>
<dbReference type="eggNOG" id="ENOG5030G36">
    <property type="taxonomic scope" value="Bacteria"/>
</dbReference>
<proteinExistence type="predicted"/>
<organism evidence="3">
    <name type="scientific">Mycolicibacterium gilvum (strain PYR-GCK)</name>
    <name type="common">Mycobacterium gilvum (strain PYR-GCK)</name>
    <dbReference type="NCBI Taxonomy" id="350054"/>
    <lineage>
        <taxon>Bacteria</taxon>
        <taxon>Bacillati</taxon>
        <taxon>Actinomycetota</taxon>
        <taxon>Actinomycetes</taxon>
        <taxon>Mycobacteriales</taxon>
        <taxon>Mycobacteriaceae</taxon>
        <taxon>Mycolicibacterium</taxon>
    </lineage>
</organism>
<dbReference type="AlphaFoldDB" id="A4TA76"/>
<evidence type="ECO:0000313" key="3">
    <source>
        <dbReference type="EMBL" id="ABP45889.1"/>
    </source>
</evidence>
<dbReference type="OrthoDB" id="4762335at2"/>
<feature type="signal peptide" evidence="2">
    <location>
        <begin position="1"/>
        <end position="26"/>
    </location>
</feature>
<evidence type="ECO:0000256" key="1">
    <source>
        <dbReference type="SAM" id="MobiDB-lite"/>
    </source>
</evidence>
<protein>
    <recommendedName>
        <fullName evidence="4">Secreted protein</fullName>
    </recommendedName>
</protein>
<dbReference type="HOGENOM" id="CLU_1693524_0_0_11"/>